<feature type="region of interest" description="Disordered" evidence="9">
    <location>
        <begin position="390"/>
        <end position="432"/>
    </location>
</feature>
<dbReference type="GO" id="GO:0010521">
    <property type="term" value="F:telomerase inhibitor activity"/>
    <property type="evidence" value="ECO:0007669"/>
    <property type="project" value="TreeGrafter"/>
</dbReference>
<dbReference type="SMART" id="SM00976">
    <property type="entry name" value="Telo_bind"/>
    <property type="match status" value="1"/>
</dbReference>
<feature type="region of interest" description="Disordered" evidence="9">
    <location>
        <begin position="1"/>
        <end position="23"/>
    </location>
</feature>
<feature type="domain" description="Telomeric single stranded DNA binding POT1/Cdc13" evidence="10">
    <location>
        <begin position="25"/>
        <end position="170"/>
    </location>
</feature>
<dbReference type="InterPro" id="IPR012340">
    <property type="entry name" value="NA-bd_OB-fold"/>
</dbReference>
<organism evidence="11 12">
    <name type="scientific">Phaeoacremonium minimum (strain UCR-PA7)</name>
    <name type="common">Esca disease fungus</name>
    <name type="synonym">Togninia minima</name>
    <dbReference type="NCBI Taxonomy" id="1286976"/>
    <lineage>
        <taxon>Eukaryota</taxon>
        <taxon>Fungi</taxon>
        <taxon>Dikarya</taxon>
        <taxon>Ascomycota</taxon>
        <taxon>Pezizomycotina</taxon>
        <taxon>Sordariomycetes</taxon>
        <taxon>Sordariomycetidae</taxon>
        <taxon>Togniniales</taxon>
        <taxon>Togniniaceae</taxon>
        <taxon>Phaeoacremonium</taxon>
    </lineage>
</organism>
<evidence type="ECO:0000256" key="9">
    <source>
        <dbReference type="SAM" id="MobiDB-lite"/>
    </source>
</evidence>
<reference evidence="12" key="1">
    <citation type="journal article" date="2013" name="Genome Announc.">
        <title>Draft genome sequence of the ascomycete Phaeoacremonium aleophilum strain UCR-PA7, a causal agent of the esca disease complex in grapevines.</title>
        <authorList>
            <person name="Blanco-Ulate B."/>
            <person name="Rolshausen P."/>
            <person name="Cantu D."/>
        </authorList>
    </citation>
    <scope>NUCLEOTIDE SEQUENCE [LARGE SCALE GENOMIC DNA]</scope>
    <source>
        <strain evidence="12">UCR-PA7</strain>
    </source>
</reference>
<keyword evidence="8" id="KW-0539">Nucleus</keyword>
<dbReference type="CDD" id="cd04497">
    <property type="entry name" value="hPOT1_OB1_like"/>
    <property type="match status" value="1"/>
</dbReference>
<dbReference type="KEGG" id="tmn:UCRPA7_1537"/>
<dbReference type="GeneID" id="19321695"/>
<evidence type="ECO:0000256" key="5">
    <source>
        <dbReference type="ARBA" id="ARBA00022454"/>
    </source>
</evidence>
<dbReference type="Pfam" id="PF16686">
    <property type="entry name" value="POT1PC"/>
    <property type="match status" value="1"/>
</dbReference>
<evidence type="ECO:0000256" key="7">
    <source>
        <dbReference type="ARBA" id="ARBA00023125"/>
    </source>
</evidence>
<dbReference type="OrthoDB" id="2186770at2759"/>
<evidence type="ECO:0000313" key="11">
    <source>
        <dbReference type="EMBL" id="EOO02974.1"/>
    </source>
</evidence>
<dbReference type="GO" id="GO:0016233">
    <property type="term" value="P:telomere capping"/>
    <property type="evidence" value="ECO:0007669"/>
    <property type="project" value="TreeGrafter"/>
</dbReference>
<evidence type="ECO:0000256" key="2">
    <source>
        <dbReference type="ARBA" id="ARBA00004574"/>
    </source>
</evidence>
<evidence type="ECO:0000256" key="6">
    <source>
        <dbReference type="ARBA" id="ARBA00022895"/>
    </source>
</evidence>
<feature type="compositionally biased region" description="Basic and acidic residues" evidence="9">
    <location>
        <begin position="422"/>
        <end position="432"/>
    </location>
</feature>
<name>R8BUL1_PHAM7</name>
<keyword evidence="12" id="KW-1185">Reference proteome</keyword>
<dbReference type="Pfam" id="PF02765">
    <property type="entry name" value="POT1"/>
    <property type="match status" value="1"/>
</dbReference>
<dbReference type="AlphaFoldDB" id="R8BUL1"/>
<dbReference type="RefSeq" id="XP_007912308.1">
    <property type="nucleotide sequence ID" value="XM_007914117.1"/>
</dbReference>
<protein>
    <recommendedName>
        <fullName evidence="4">Protection of telomeres protein 1</fullName>
    </recommendedName>
</protein>
<evidence type="ECO:0000256" key="1">
    <source>
        <dbReference type="ARBA" id="ARBA00004123"/>
    </source>
</evidence>
<dbReference type="InterPro" id="IPR032042">
    <property type="entry name" value="POT1PC"/>
</dbReference>
<evidence type="ECO:0000259" key="10">
    <source>
        <dbReference type="SMART" id="SM00976"/>
    </source>
</evidence>
<dbReference type="FunFam" id="2.40.50.140:FF:000303">
    <property type="entry name" value="Protection of telomeres protein 1"/>
    <property type="match status" value="1"/>
</dbReference>
<dbReference type="GO" id="GO:0000783">
    <property type="term" value="C:nuclear telomere cap complex"/>
    <property type="evidence" value="ECO:0007669"/>
    <property type="project" value="TreeGrafter"/>
</dbReference>
<dbReference type="InterPro" id="IPR011564">
    <property type="entry name" value="Telomer_end-bd_POT1/Cdc13"/>
</dbReference>
<evidence type="ECO:0000313" key="12">
    <source>
        <dbReference type="Proteomes" id="UP000014074"/>
    </source>
</evidence>
<dbReference type="Gene3D" id="2.40.50.140">
    <property type="entry name" value="Nucleic acid-binding proteins"/>
    <property type="match status" value="3"/>
</dbReference>
<feature type="compositionally biased region" description="Basic residues" evidence="9">
    <location>
        <begin position="407"/>
        <end position="421"/>
    </location>
</feature>
<dbReference type="Proteomes" id="UP000014074">
    <property type="component" value="Unassembled WGS sequence"/>
</dbReference>
<sequence>MPSFSQTPSSKQRDGRRAPPLPSNFTSIKDILDEQVPVGRQVCVLGIVKDFRAPIATGRTDHKCTVTLYDESTEEDNDGVNVNIFRPEKEMPHFNAGDIVMVLMVKVQKWNGSLSLLTNFNTDIHVYDGSKIPKPPKSAFAALREPRGRVKREPNAKEHEYVSWMYQQVDKGYIPDETLFQARTEQSLNVKEKFTLLKDVKDGKFADIIVQVVKEPYDLGDKMTLWVTDYTENPAFFHKTYDGVDDLVARERDGDPYGYTKKFNAKTAKSVSPDLSQQWNGPFGKKTMQVTCWEPHASFIRSNIQMSEWVRLRNVQIKFGHNSANIEGFLREDRTFMGKMLVDILDPADDAEMIDPRFKEAIRRKRDYEREKKTQLKGIVAEVTQAKKRKASLQEAEEAADSEPDRKRGKLNSRSRRKAKRAALEKKEEKEKQDPALDVSELILCEYPNQEITPLSQILAPIFYNTRIDDEDVKIQMPFTNAKYRTHVRVVDFHPPNLEDFAVVKKKGEYDVLSDNSGDSSDDSDVEIPNKFTSGSWEWRFALKLEDATAKLKPQQRKTFWVVVNNVQAQLLTNLDAKNLRADPENLETLRETLFKLWGDLEERKRAVEEARNGKLRGRKQLPGERPPLDSSDGEGNGGGKEPTLSQTSNKPFTCCLQQYGIKVKARNAQEANAGENWKWERVFSLFGTKIRSD</sequence>
<comment type="subcellular location">
    <subcellularLocation>
        <location evidence="2">Chromosome</location>
        <location evidence="2">Telomere</location>
    </subcellularLocation>
    <subcellularLocation>
        <location evidence="1">Nucleus</location>
    </subcellularLocation>
</comment>
<dbReference type="GO" id="GO:0032210">
    <property type="term" value="P:regulation of telomere maintenance via telomerase"/>
    <property type="evidence" value="ECO:0007669"/>
    <property type="project" value="TreeGrafter"/>
</dbReference>
<keyword evidence="6" id="KW-0779">Telomere</keyword>
<evidence type="ECO:0000256" key="8">
    <source>
        <dbReference type="ARBA" id="ARBA00023242"/>
    </source>
</evidence>
<dbReference type="InterPro" id="IPR028389">
    <property type="entry name" value="POT1"/>
</dbReference>
<comment type="similarity">
    <text evidence="3">Belongs to the telombin family.</text>
</comment>
<dbReference type="PANTHER" id="PTHR14513">
    <property type="entry name" value="PROTECTION OF TELOMERES 1"/>
    <property type="match status" value="1"/>
</dbReference>
<gene>
    <name evidence="11" type="ORF">UCRPA7_1537</name>
</gene>
<dbReference type="GO" id="GO:0098505">
    <property type="term" value="F:G-rich strand telomeric DNA binding"/>
    <property type="evidence" value="ECO:0007669"/>
    <property type="project" value="TreeGrafter"/>
</dbReference>
<evidence type="ECO:0000256" key="4">
    <source>
        <dbReference type="ARBA" id="ARBA00015253"/>
    </source>
</evidence>
<feature type="region of interest" description="Disordered" evidence="9">
    <location>
        <begin position="610"/>
        <end position="650"/>
    </location>
</feature>
<dbReference type="EMBL" id="KB932883">
    <property type="protein sequence ID" value="EOO02974.1"/>
    <property type="molecule type" value="Genomic_DNA"/>
</dbReference>
<dbReference type="HOGENOM" id="CLU_016663_0_0_1"/>
<accession>R8BUL1</accession>
<feature type="compositionally biased region" description="Polar residues" evidence="9">
    <location>
        <begin position="1"/>
        <end position="10"/>
    </location>
</feature>
<dbReference type="eggNOG" id="KOG4757">
    <property type="taxonomic scope" value="Eukaryota"/>
</dbReference>
<evidence type="ECO:0000256" key="3">
    <source>
        <dbReference type="ARBA" id="ARBA00008442"/>
    </source>
</evidence>
<dbReference type="SUPFAM" id="SSF50249">
    <property type="entry name" value="Nucleic acid-binding proteins"/>
    <property type="match status" value="2"/>
</dbReference>
<proteinExistence type="inferred from homology"/>
<dbReference type="PANTHER" id="PTHR14513:SF0">
    <property type="entry name" value="PROTECTION OF TELOMERES PROTEIN 1"/>
    <property type="match status" value="1"/>
</dbReference>
<keyword evidence="5" id="KW-0158">Chromosome</keyword>
<keyword evidence="7" id="KW-0238">DNA-binding</keyword>